<sequence>MKCYIVANCGSSFGGGYSGNPSTGSQIKINPSSVPTEKGFGIEALFFKDSPDFAFVQGLGRVGAAISPSNSEETFFGPPGFESMSDLFYRKEEKEKYPNQKITLATAFNLFEKTGSVLGRYSLKLGLMGKYNKLTNNVSPGGGLSGVLGPLYFGYSIYDDEVKLEQSYDGNDPTKPIKYQVRTYNLGLFLNSLILDYSNLRMQEPHESSVSLFTASLMVSRFIITASKRIEDSPRPFYNYDTQQLEFKQLKEDYFGGVQYSASNHFMFGVLYNYYLLREVSGSLTVFF</sequence>
<reference evidence="1" key="1">
    <citation type="submission" date="2022-08" db="EMBL/GenBank/DDBJ databases">
        <title>Novel Bdellovibrio Species Isolated from Svalbard: Designation Bdellovibrio svalbardensis.</title>
        <authorList>
            <person name="Mitchell R.J."/>
            <person name="Choi S.Y."/>
        </authorList>
    </citation>
    <scope>NUCLEOTIDE SEQUENCE</scope>
    <source>
        <strain evidence="1">PAP01</strain>
    </source>
</reference>
<dbReference type="RefSeq" id="WP_277578709.1">
    <property type="nucleotide sequence ID" value="NZ_JANRMI010000003.1"/>
</dbReference>
<organism evidence="1 2">
    <name type="scientific">Bdellovibrio svalbardensis</name>
    <dbReference type="NCBI Taxonomy" id="2972972"/>
    <lineage>
        <taxon>Bacteria</taxon>
        <taxon>Pseudomonadati</taxon>
        <taxon>Bdellovibrionota</taxon>
        <taxon>Bdellovibrionia</taxon>
        <taxon>Bdellovibrionales</taxon>
        <taxon>Pseudobdellovibrionaceae</taxon>
        <taxon>Bdellovibrio</taxon>
    </lineage>
</organism>
<keyword evidence="2" id="KW-1185">Reference proteome</keyword>
<protein>
    <submittedName>
        <fullName evidence="1">Uncharacterized protein</fullName>
    </submittedName>
</protein>
<dbReference type="Proteomes" id="UP001152321">
    <property type="component" value="Unassembled WGS sequence"/>
</dbReference>
<comment type="caution">
    <text evidence="1">The sequence shown here is derived from an EMBL/GenBank/DDBJ whole genome shotgun (WGS) entry which is preliminary data.</text>
</comment>
<gene>
    <name evidence="1" type="ORF">NWE73_12710</name>
</gene>
<evidence type="ECO:0000313" key="2">
    <source>
        <dbReference type="Proteomes" id="UP001152321"/>
    </source>
</evidence>
<dbReference type="EMBL" id="JANRMI010000003">
    <property type="protein sequence ID" value="MDG0817234.1"/>
    <property type="molecule type" value="Genomic_DNA"/>
</dbReference>
<evidence type="ECO:0000313" key="1">
    <source>
        <dbReference type="EMBL" id="MDG0817234.1"/>
    </source>
</evidence>
<accession>A0ABT6DMT3</accession>
<name>A0ABT6DMT3_9BACT</name>
<proteinExistence type="predicted"/>